<feature type="region of interest" description="Disordered" evidence="1">
    <location>
        <begin position="1"/>
        <end position="27"/>
    </location>
</feature>
<dbReference type="Pfam" id="PF14383">
    <property type="entry name" value="VARLMGL"/>
    <property type="match status" value="1"/>
</dbReference>
<evidence type="ECO:0000313" key="4">
    <source>
        <dbReference type="EMBL" id="KAI9160419.1"/>
    </source>
</evidence>
<feature type="compositionally biased region" description="Low complexity" evidence="1">
    <location>
        <begin position="515"/>
        <end position="534"/>
    </location>
</feature>
<gene>
    <name evidence="4" type="ORF">LWI28_007954</name>
</gene>
<feature type="region of interest" description="Disordered" evidence="1">
    <location>
        <begin position="85"/>
        <end position="152"/>
    </location>
</feature>
<reference evidence="4" key="2">
    <citation type="submission" date="2023-02" db="EMBL/GenBank/DDBJ databases">
        <authorList>
            <person name="Swenson N.G."/>
            <person name="Wegrzyn J.L."/>
            <person name="Mcevoy S.L."/>
        </authorList>
    </citation>
    <scope>NUCLEOTIDE SEQUENCE</scope>
    <source>
        <strain evidence="4">91603</strain>
        <tissue evidence="4">Leaf</tissue>
    </source>
</reference>
<dbReference type="PANTHER" id="PTHR37751:SF1">
    <property type="entry name" value="LOW PROTEIN: M-PHASE INDUCER PHOSPHATASE-LIKE PROTEIN"/>
    <property type="match status" value="1"/>
</dbReference>
<evidence type="ECO:0000256" key="1">
    <source>
        <dbReference type="SAM" id="MobiDB-lite"/>
    </source>
</evidence>
<comment type="caution">
    <text evidence="4">The sequence shown here is derived from an EMBL/GenBank/DDBJ whole genome shotgun (WGS) entry which is preliminary data.</text>
</comment>
<feature type="region of interest" description="Disordered" evidence="1">
    <location>
        <begin position="220"/>
        <end position="239"/>
    </location>
</feature>
<proteinExistence type="predicted"/>
<name>A0AAD5NI42_ACENE</name>
<sequence length="759" mass="84999">MGKEWYWSGSRSSTSKRGDNNNTTTSTTPSGCMSAVFHLFDFHHFQFPLNQHHHHHHQSPFISHHHHEDHHHTVLKGVEAPRNSLELEETPSLSTSSNLKQEEEEEEVENLKIPMGIQIKTNNNTRSSKSNYDSASSSEISSSSPGGSKTPNLVARLMGLDLLPDQTTNSSSFQQEPLPTKLNLNHNHRHHHHHLRSTRQALQPLQNKSIILHDVITTTSGSGTRSLPETPRISSARRSDVDYHHRLSLQINKENIIGGGGEEVEFSRFSYLRRREIKEEDEYRSNSSPSQYARQIVKQVKESVSRKVGLDITNTLKNRQILHSREEIFSQLKTKKSSSRALNKLVSENQSTSPGKHSSSPRLSRFLEPKQKLVTPPPATDLKIQAQPIRVNLSSKPKLQQQQQQQSSQSTFHDHRPAKKCKKAAAGERLIKRPPKTVDVIRNKQEESFVRPSSTGNMRANNADKNYSKKTPLSNGTLLINISSVPSSTLLPVKKDPSPPATKIPQKQVLLNAQSSKRVSSSSSSSTQLSSNSSQIPYKQQVASPTVVARDNNNINDRSNCGVATTTTTAATTTTTIGGAEHQEYITRILKRTGLDKHTPVSFITWFSPSHPLDPSIFHHFENNDNPTSDSGQLSLLCNRKLLFQLVDEILVDVLKPVINIKPWCNVIGSICRGCYYYGYMHGSDLIDTLCLVVGSFPCADCRVLEDIDGLIDKDLPKMKLQNEMAWEEEGEGVVMEIEKDILDSLIHETASYFISILL</sequence>
<dbReference type="InterPro" id="IPR025486">
    <property type="entry name" value="DUF4378"/>
</dbReference>
<feature type="compositionally biased region" description="Basic and acidic residues" evidence="1">
    <location>
        <begin position="439"/>
        <end position="449"/>
    </location>
</feature>
<keyword evidence="5" id="KW-1185">Reference proteome</keyword>
<organism evidence="4 5">
    <name type="scientific">Acer negundo</name>
    <name type="common">Box elder</name>
    <dbReference type="NCBI Taxonomy" id="4023"/>
    <lineage>
        <taxon>Eukaryota</taxon>
        <taxon>Viridiplantae</taxon>
        <taxon>Streptophyta</taxon>
        <taxon>Embryophyta</taxon>
        <taxon>Tracheophyta</taxon>
        <taxon>Spermatophyta</taxon>
        <taxon>Magnoliopsida</taxon>
        <taxon>eudicotyledons</taxon>
        <taxon>Gunneridae</taxon>
        <taxon>Pentapetalae</taxon>
        <taxon>rosids</taxon>
        <taxon>malvids</taxon>
        <taxon>Sapindales</taxon>
        <taxon>Sapindaceae</taxon>
        <taxon>Hippocastanoideae</taxon>
        <taxon>Acereae</taxon>
        <taxon>Acer</taxon>
    </lineage>
</organism>
<accession>A0AAD5NI42</accession>
<evidence type="ECO:0000259" key="2">
    <source>
        <dbReference type="Pfam" id="PF14309"/>
    </source>
</evidence>
<evidence type="ECO:0008006" key="6">
    <source>
        <dbReference type="Google" id="ProtNLM"/>
    </source>
</evidence>
<feature type="domain" description="DUF4378" evidence="2">
    <location>
        <begin position="584"/>
        <end position="749"/>
    </location>
</feature>
<feature type="compositionally biased region" description="Low complexity" evidence="1">
    <location>
        <begin position="120"/>
        <end position="148"/>
    </location>
</feature>
<dbReference type="AlphaFoldDB" id="A0AAD5NI42"/>
<feature type="region of interest" description="Disordered" evidence="1">
    <location>
        <begin position="55"/>
        <end position="74"/>
    </location>
</feature>
<feature type="region of interest" description="Disordered" evidence="1">
    <location>
        <begin position="512"/>
        <end position="541"/>
    </location>
</feature>
<feature type="region of interest" description="Disordered" evidence="1">
    <location>
        <begin position="339"/>
        <end position="474"/>
    </location>
</feature>
<feature type="compositionally biased region" description="Low complexity" evidence="1">
    <location>
        <begin position="400"/>
        <end position="410"/>
    </location>
</feature>
<dbReference type="EMBL" id="JAJSOW010000106">
    <property type="protein sequence ID" value="KAI9160419.1"/>
    <property type="molecule type" value="Genomic_DNA"/>
</dbReference>
<reference evidence="4" key="1">
    <citation type="journal article" date="2022" name="Plant J.">
        <title>Strategies of tolerance reflected in two North American maple genomes.</title>
        <authorList>
            <person name="McEvoy S.L."/>
            <person name="Sezen U.U."/>
            <person name="Trouern-Trend A."/>
            <person name="McMahon S.M."/>
            <person name="Schaberg P.G."/>
            <person name="Yang J."/>
            <person name="Wegrzyn J.L."/>
            <person name="Swenson N.G."/>
        </authorList>
    </citation>
    <scope>NUCLEOTIDE SEQUENCE</scope>
    <source>
        <strain evidence="4">91603</strain>
    </source>
</reference>
<evidence type="ECO:0000313" key="5">
    <source>
        <dbReference type="Proteomes" id="UP001064489"/>
    </source>
</evidence>
<dbReference type="Proteomes" id="UP001064489">
    <property type="component" value="Chromosome 2"/>
</dbReference>
<protein>
    <recommendedName>
        <fullName evidence="6">DUF4378 domain-containing protein</fullName>
    </recommendedName>
</protein>
<feature type="region of interest" description="Disordered" evidence="1">
    <location>
        <begin position="488"/>
        <end position="507"/>
    </location>
</feature>
<feature type="compositionally biased region" description="Polar residues" evidence="1">
    <location>
        <begin position="346"/>
        <end position="362"/>
    </location>
</feature>
<feature type="compositionally biased region" description="Basic residues" evidence="1">
    <location>
        <begin position="55"/>
        <end position="69"/>
    </location>
</feature>
<feature type="compositionally biased region" description="Low complexity" evidence="1">
    <location>
        <begin position="90"/>
        <end position="99"/>
    </location>
</feature>
<dbReference type="PANTHER" id="PTHR37751">
    <property type="entry name" value="LOW PROTEIN: M-PHASE INDUCER PHOSPHATASE-LIKE PROTEIN"/>
    <property type="match status" value="1"/>
</dbReference>
<dbReference type="InterPro" id="IPR032795">
    <property type="entry name" value="DUF3741-assoc"/>
</dbReference>
<feature type="domain" description="DUF3741" evidence="3">
    <location>
        <begin position="147"/>
        <end position="167"/>
    </location>
</feature>
<dbReference type="Pfam" id="PF14309">
    <property type="entry name" value="DUF4378"/>
    <property type="match status" value="1"/>
</dbReference>
<feature type="compositionally biased region" description="Polar residues" evidence="1">
    <location>
        <begin position="451"/>
        <end position="474"/>
    </location>
</feature>
<evidence type="ECO:0000259" key="3">
    <source>
        <dbReference type="Pfam" id="PF14383"/>
    </source>
</evidence>